<dbReference type="SUPFAM" id="SSF52047">
    <property type="entry name" value="RNI-like"/>
    <property type="match status" value="1"/>
</dbReference>
<sequence>MRENDLISDSLQSLIIRTERFDSILDDGILEAIPNLKHISMNETACKAVNGSCFKNLHNLFSLEISKHNNLTEECVRSLGKRGIIHQIHRLKIDFKFAYFMQ</sequence>
<evidence type="ECO:0000313" key="1">
    <source>
        <dbReference type="EMBL" id="AYV82496.1"/>
    </source>
</evidence>
<dbReference type="Gene3D" id="3.80.10.10">
    <property type="entry name" value="Ribonuclease Inhibitor"/>
    <property type="match status" value="1"/>
</dbReference>
<proteinExistence type="predicted"/>
<name>A0A3G5A5I1_9VIRU</name>
<gene>
    <name evidence="1" type="ORF">Hyperionvirus1_75</name>
</gene>
<reference evidence="1" key="1">
    <citation type="submission" date="2018-10" db="EMBL/GenBank/DDBJ databases">
        <title>Hidden diversity of soil giant viruses.</title>
        <authorList>
            <person name="Schulz F."/>
            <person name="Alteio L."/>
            <person name="Goudeau D."/>
            <person name="Ryan E.M."/>
            <person name="Malmstrom R.R."/>
            <person name="Blanchard J."/>
            <person name="Woyke T."/>
        </authorList>
    </citation>
    <scope>NUCLEOTIDE SEQUENCE</scope>
    <source>
        <strain evidence="1">HYV1</strain>
    </source>
</reference>
<dbReference type="EMBL" id="MK072383">
    <property type="protein sequence ID" value="AYV82496.1"/>
    <property type="molecule type" value="Genomic_DNA"/>
</dbReference>
<dbReference type="InterPro" id="IPR032675">
    <property type="entry name" value="LRR_dom_sf"/>
</dbReference>
<protein>
    <submittedName>
        <fullName evidence="1">Uncharacterized protein</fullName>
    </submittedName>
</protein>
<organism evidence="1">
    <name type="scientific">Hyperionvirus sp</name>
    <dbReference type="NCBI Taxonomy" id="2487770"/>
    <lineage>
        <taxon>Viruses</taxon>
        <taxon>Varidnaviria</taxon>
        <taxon>Bamfordvirae</taxon>
        <taxon>Nucleocytoviricota</taxon>
        <taxon>Megaviricetes</taxon>
        <taxon>Imitervirales</taxon>
        <taxon>Mimiviridae</taxon>
        <taxon>Klosneuvirinae</taxon>
    </lineage>
</organism>
<accession>A0A3G5A5I1</accession>